<dbReference type="SUPFAM" id="SSF52540">
    <property type="entry name" value="P-loop containing nucleoside triphosphate hydrolases"/>
    <property type="match status" value="6"/>
</dbReference>
<evidence type="ECO:0000259" key="13">
    <source>
        <dbReference type="PROSITE" id="PS51391"/>
    </source>
</evidence>
<feature type="compositionally biased region" description="Acidic residues" evidence="11">
    <location>
        <begin position="4689"/>
        <end position="4712"/>
    </location>
</feature>
<keyword evidence="7 10" id="KW-0067">ATP-binding</keyword>
<dbReference type="InterPro" id="IPR003593">
    <property type="entry name" value="AAA+_ATPase"/>
</dbReference>
<evidence type="ECO:0000256" key="8">
    <source>
        <dbReference type="ARBA" id="ARBA00023186"/>
    </source>
</evidence>
<dbReference type="EMBL" id="MU006335">
    <property type="protein sequence ID" value="KAF2846450.1"/>
    <property type="molecule type" value="Genomic_DNA"/>
</dbReference>
<evidence type="ECO:0000256" key="9">
    <source>
        <dbReference type="ARBA" id="ARBA00023242"/>
    </source>
</evidence>
<dbReference type="InterPro" id="IPR036465">
    <property type="entry name" value="vWFA_dom_sf"/>
</dbReference>
<dbReference type="InterPro" id="IPR040848">
    <property type="entry name" value="AAA_lid_7"/>
</dbReference>
<feature type="compositionally biased region" description="Basic and acidic residues" evidence="11">
    <location>
        <begin position="4748"/>
        <end position="4757"/>
    </location>
</feature>
<feature type="compositionally biased region" description="Acidic residues" evidence="11">
    <location>
        <begin position="4571"/>
        <end position="4598"/>
    </location>
</feature>
<dbReference type="SUPFAM" id="SSF53300">
    <property type="entry name" value="vWA-like"/>
    <property type="match status" value="1"/>
</dbReference>
<dbReference type="InterPro" id="IPR024638">
    <property type="entry name" value="Ctk3_N"/>
</dbReference>
<feature type="compositionally biased region" description="Basic and acidic residues" evidence="11">
    <location>
        <begin position="4874"/>
        <end position="4895"/>
    </location>
</feature>
<keyword evidence="15" id="KW-1185">Reference proteome</keyword>
<dbReference type="CDD" id="cd00009">
    <property type="entry name" value="AAA"/>
    <property type="match status" value="3"/>
</dbReference>
<dbReference type="PIRSF" id="PIRSF010340">
    <property type="entry name" value="Midasin"/>
    <property type="match status" value="1"/>
</dbReference>
<dbReference type="FunFam" id="3.40.50.300:FF:000142">
    <property type="entry name" value="Midasin"/>
    <property type="match status" value="1"/>
</dbReference>
<feature type="compositionally biased region" description="Basic and acidic residues" evidence="11">
    <location>
        <begin position="4418"/>
        <end position="4431"/>
    </location>
</feature>
<evidence type="ECO:0000313" key="15">
    <source>
        <dbReference type="Proteomes" id="UP000799423"/>
    </source>
</evidence>
<dbReference type="Pfam" id="PF07728">
    <property type="entry name" value="AAA_5"/>
    <property type="match status" value="8"/>
</dbReference>
<protein>
    <recommendedName>
        <fullName evidence="4 10">Midasin</fullName>
    </recommendedName>
</protein>
<dbReference type="FunFam" id="3.40.50.300:FF:001368">
    <property type="entry name" value="Midasin"/>
    <property type="match status" value="1"/>
</dbReference>
<evidence type="ECO:0000313" key="14">
    <source>
        <dbReference type="EMBL" id="KAF2846450.1"/>
    </source>
</evidence>
<feature type="compositionally biased region" description="Acidic residues" evidence="11">
    <location>
        <begin position="4666"/>
        <end position="4679"/>
    </location>
</feature>
<dbReference type="SMART" id="SM00382">
    <property type="entry name" value="AAA"/>
    <property type="match status" value="6"/>
</dbReference>
<keyword evidence="9 10" id="KW-0539">Nucleus</keyword>
<keyword evidence="6 10" id="KW-0547">Nucleotide-binding</keyword>
<feature type="region of interest" description="Disordered" evidence="11">
    <location>
        <begin position="1129"/>
        <end position="1156"/>
    </location>
</feature>
<dbReference type="InterPro" id="IPR048617">
    <property type="entry name" value="MDN1_AAA_lid_4"/>
</dbReference>
<feature type="domain" description="CID" evidence="13">
    <location>
        <begin position="3"/>
        <end position="141"/>
    </location>
</feature>
<evidence type="ECO:0000256" key="7">
    <source>
        <dbReference type="ARBA" id="ARBA00022840"/>
    </source>
</evidence>
<dbReference type="InterPro" id="IPR041190">
    <property type="entry name" value="Midasin_AAA_lid_5"/>
</dbReference>
<dbReference type="InterPro" id="IPR024637">
    <property type="entry name" value="Ctk3_C"/>
</dbReference>
<evidence type="ECO:0000256" key="2">
    <source>
        <dbReference type="ARBA" id="ARBA00004642"/>
    </source>
</evidence>
<feature type="compositionally biased region" description="Acidic residues" evidence="11">
    <location>
        <begin position="4501"/>
        <end position="4510"/>
    </location>
</feature>
<evidence type="ECO:0000256" key="6">
    <source>
        <dbReference type="ARBA" id="ARBA00022741"/>
    </source>
</evidence>
<keyword evidence="5" id="KW-0597">Phosphoprotein</keyword>
<evidence type="ECO:0000256" key="1">
    <source>
        <dbReference type="ARBA" id="ARBA00004604"/>
    </source>
</evidence>
<dbReference type="InterPro" id="IPR027417">
    <property type="entry name" value="P-loop_NTPase"/>
</dbReference>
<dbReference type="Gene3D" id="3.40.50.300">
    <property type="entry name" value="P-loop containing nucleotide triphosphate hydrolases"/>
    <property type="match status" value="6"/>
</dbReference>
<evidence type="ECO:0000256" key="3">
    <source>
        <dbReference type="ARBA" id="ARBA00007188"/>
    </source>
</evidence>
<feature type="compositionally biased region" description="Basic and acidic residues" evidence="11">
    <location>
        <begin position="4558"/>
        <end position="4570"/>
    </location>
</feature>
<dbReference type="InterPro" id="IPR008942">
    <property type="entry name" value="ENTH_VHS"/>
</dbReference>
<dbReference type="PANTHER" id="PTHR48103">
    <property type="entry name" value="MIDASIN-RELATED"/>
    <property type="match status" value="1"/>
</dbReference>
<feature type="compositionally biased region" description="Acidic residues" evidence="11">
    <location>
        <begin position="4913"/>
        <end position="4923"/>
    </location>
</feature>
<feature type="compositionally biased region" description="Basic and acidic residues" evidence="11">
    <location>
        <begin position="4800"/>
        <end position="4816"/>
    </location>
</feature>
<dbReference type="InterPro" id="IPR012099">
    <property type="entry name" value="Midasin"/>
</dbReference>
<evidence type="ECO:0000256" key="11">
    <source>
        <dbReference type="SAM" id="MobiDB-lite"/>
    </source>
</evidence>
<dbReference type="GO" id="GO:0005730">
    <property type="term" value="C:nucleolus"/>
    <property type="evidence" value="ECO:0007669"/>
    <property type="project" value="UniProtKB-SubCell"/>
</dbReference>
<evidence type="ECO:0000259" key="12">
    <source>
        <dbReference type="PROSITE" id="PS50234"/>
    </source>
</evidence>
<feature type="compositionally biased region" description="Basic and acidic residues" evidence="11">
    <location>
        <begin position="4726"/>
        <end position="4736"/>
    </location>
</feature>
<feature type="domain" description="VWFA" evidence="12">
    <location>
        <begin position="5069"/>
        <end position="5293"/>
    </location>
</feature>
<dbReference type="Pfam" id="PF17867">
    <property type="entry name" value="AAA_lid_7"/>
    <property type="match status" value="3"/>
</dbReference>
<dbReference type="GO" id="GO:0000027">
    <property type="term" value="P:ribosomal large subunit assembly"/>
    <property type="evidence" value="ECO:0007669"/>
    <property type="project" value="InterPro"/>
</dbReference>
<comment type="function">
    <text evidence="10">Nuclear chaperone required for maturation and nuclear export of pre-60S ribosome subunits.</text>
</comment>
<dbReference type="InterPro" id="IPR006569">
    <property type="entry name" value="CID_dom"/>
</dbReference>
<sequence>MADPFEVRQRFTTLLSHLSASHTSLQKAALYALKNRELDEDLHSCILEQLERTNMNTRANIMFFIESLCEMSVRDNNAGDASAMGYVRMLQRDILAVVECVVGEEGANVRVVRKVLKTLENLKILLPETVGELEGVLKSREGAHPFLEGEGMQRVGAGRNGAVKMDKRQIEHRIEEDRERHKRLRESIWAVPGDKEEEMERLWEDASDIGEDDFVHGLDLLDDLGLRSGVELFEFEVEHGLFLSSRGGFFFFDWGGGGGGAGGASGESGHWHVGDVQTPSLDAHLRGALCCAAAAPPPTAGRTRAVFLAVQTQRLRARDTGADMVWDGWLAGWLAGGAVGSSRVVRSSQNLRRWGGGATPPDPQKSRENFDILETAERHNTSIRLALVKRRNYGKAPRTQPAPHPSHSSQVMDTTATANMVDLTVLAAQALDPANTDAIFVQHGALFTELCARWIQSGAETEAKIAAFGRLLPLAPHLAEHVERFLAHTSTSLLVGSSSPLSLSLSLSPSLEGGLGLATEFDLLETLLGTFRLLSHDCRNLARYVRPLALQGLFQHPNRVVRYLAARSFCLYVHAADHATQELIKRHVGEGACQGQWEGRTIDYRFLALWEEKRWKDLQSKQQQGEAERGQLYPTSVHRHLSPYTVNVNGLLLPRLDGAPSQETPSELVATPTTETNLRNIAQGLLGPSPLLLTGLAGSGKTLLTRQFAWQLNKLDKMVTLHLNEQSDAKLLIGMYATGAKPGTFSWRAGVLTTAVREGRWIFIEDLDRAPNEVISTLLPLIERGELLIPSRGETIRAARGFRIIATMRSTLNPRGQEIIPRQNMIGHRFWNTITVQMPKLEEFQQIIQIKYPALQKHVAAIMRVYSRLLELYADAKFSSENGTSIRAMTPRDLLKWCDRIAVLLAQSNSFSTAQKDDMFMEAFDCFAGSLRSDVARLKVMSCVAEELHIDPQRRDHLLKNRTVKLSVPSKITASGIIQIGRARLVKHKSTKKSGSNRPFSTNDYTLRLLEKVAVAVDRQEPLLLVGETGTGKTTSIQYLAEQVGRKLVAFNLSQQSESGDLLGGFKPVNVRSLVIPLKDEFDEIFDTTFSRKKNLRFIEMLGKRLARGEWKRVCTLWREALKMVDAARKAHESQTSSPDPNGEQPKKKRKTDSLPANFPTARWEKFAADLHDLEAQLAGGSEAFAFSFLEGNIVKAVRNGDWVLLDEINLASSDTLEALTDLLGGGPDGNPSILLTETGNVERVVAHPNFRVFAAMNPATDVGKKDLPPGIRSRFTELYVESPDSDEKSLRNIVEKYLGGDSLDPAIVRVARDVTSLYLEIQQLAKANMLVDGADQKAHFSLRTLTRTLSYARDIAPLCSLRRALYEGFHMSFLTFLGKASEDLVAPLIMQHLFPQKAAMKAELGKPLQEPSDNRYYVKQGHYWLRQGVYAVEEQPHYIITPFVQRNMNNLIRAASTRKYPVLIQGPTSSGKTSMIEYLAKRSGNKFVRINNHEHTDLQEYLGSYVSGADGKLVFQEGILVRALREGHWIVLDELNLAPTDVLEALNRLLDDNRELLIPETQEVVRPHEDFMLFATQNPAGLYGGRKVLSRAFRNRFLELHFDDIPVEELTEILHRRTMIPETWCKRIVKVYRELSTLRQENRIFEQKSFATLRDLFRWAQRKADTIQDLANNGYMLLAERVRKEDERVAVKMILEKVMSEKGPKVTIDVEQMFSVDEAFTRRANDEVVWTHAMRRLFVLVSHAIRNNEPVLLIGETGCGKTTVCQLLADRFETQLHIVNAHQNTETGDLIGAQRPIRNRAAIEDLLKEQILRLFQAIEQDGMAGDITNLGTDELLALYDKLDPEARGRMSEADRAIMQANRGKASALFEWADGSLVYAMKEGHYFLLDEISLADDSVLERLNSVLEPSRSLLLAEKGPTDSQITAKDGFQFLATMNPGGDYGKKELSPALRNRFTEIWVPAMSNMDDILQIVRSKLTPGVAPFAGAIVSFSQWFNDKYNTSVSSSISIRDTLAWVSFINKSTHSDPVFGVVHGAAMVFIDTLGANPAGLLAIPATSIDDERKACLHHLSKLLGRDATSLYFNAVEIISTSSFFQLGPFSIPKFSSAASETLNFSLEAPTTRTNAMRVVRALQLTKPILLEGNPGVGKTTLVTALAKAIGRPLTRLNLSEQTDLMDLFGSDVPVEGGAAGTFAWRDAPFLKAMKTGDWVLLDEMNLASQSVLEGLNAVLDHRGEVYISELDQTFHKHPDFRVFAAQNPHHQGGGRKGLPASFVNRFTVVYADIFRPDDLTLICKKVFPAIDQDEVTKLIRFVAELDDEVVTRRAFGNSGAPWEFNLRDTLRWLQLLASQDFTGTARDFLDTIFVQRFRTEGDRTRLRRLFESQYGAHEPRITYFHNLSTNALQVGLGLLQRNATTTRPDPISTLQVGQLGPMEALLISVKQNWPVIIVGQPGSGKTSTINQLASFIGAHLVTFSMNADVDAMDLVGGYEQVDPTREMHRYMERLDDFVRDKIASLEKPWQAYLMLLELLHSDSPTNLFTIGQHLHTILQNDPEAAGLLQDFQRLHKLFTQQLDGARFQWVDGILIRALEQGSWLILDNANLCSSAVLDRLNSLLEPNGYLSVNEHSTANGEARIVRPHPDFRIFMTVDPRFGELSRAMRNRAVEICLLESDHDLEQPRKKILEYPLESAMYRFRQFQEYEEHSSVILQHQFENLSYTDNGLLADFTKEAAQGLFTPLVRPDICGINERNSNQSAVTTPISNTIGGNFSQLAHFFESAWGSDVPFFAQQIEPRSLSELVAYHPLGNELCLKRTTASTLLGLWYESMYDIMRDLYNMQQAIQSLPSGRFERRKERQKLPAFLHAYRQGLVKVVQGLWDTHRGGEQLDATFLKPLRTLFWAFFALTTARTFDRATFQTYLKMLASAIPPITRHSTPMLQVISSTLSKQIAVFGADVQLTTGLGMERIWRALKPSTPKTQAQLNAILELEDLADRLDAIMWRSKLRIDELIQIRERITSALTLVRKDDANVRELIVNFEEAIQELEQSISEDDVVRSPYFEEEFEGLCQFLDVAFSDDAEQLYVSPTSSTVTTRAKSALLARRATKLTTIAAGRSTVATDHFAKSFRYLGLSRPTVNSLVLQGQFHTALLGKLRGADEVQLLQLDHFETELQVLSQQLAIDAERITQDQEAALDRLFYVIRDQIIETHADTAEHLQTGVTITEAQQPLLHKGLQGLYLPQSKGSNAAAWVELSLLGLQLYVPNYPHDPALKPMIERKMFNEEKSFMLSALSALQQFQLDFTGEHTSLRIRQVQNAIERMGAEPPVPEIVRPEVSQLDSLQGEFTNLLSTIQPLLNKSMSIADAIQDVTLQQNVFRIIQRLTVGYRAYDDITDTVVGFLACLAIGLVLGKKEQEDEASSAVSRSLAHISRETPFFGASRAFKRSEDNLLEIEKALNQDYMAVDIRWHALHTIAVLRSTDVNLMKNSTARNLLHDLFSSLYGDWKTKLLEDQEKEAVDTSLYTYRGMDEDNDEEDPTLFPDYEAEQEEQEMPLVAPSNARDHAIRLANIHAELFLQGRDASDSVQALLRWCATELNRVSQGKSNGTKLENALPVIYLELERRRDALSSSGTGKDYNFYFDANLAEAKRLIALIHRIQARYRQIRDIWPEHQTLSDVLRTCDEALEFRHVDPVAKFITKAEKLYTYMHEWQKVASREYNTANVYDDLTKLLVSWRQLELTTWAKLFDLEEAKFRDDAKSWFFVAYETIIAAVESIEEEKNIRSHAKNLLRSLESFFEATTVGQFEQRIRLLDSLRQHASMRMQDAQPFYIIYNALENFLAYYSRLVKPVHEVLAKGRQGLEKEVKDVIKLASWKDTNIEALKQSAKTSHRKLSKLVRKFRALLNQPVSGLVRMGFPDQSHLLETPIMPSVLAATNAEALELCASSVPGWQDRPTRYKNISTTVSMMRDLFTGNTESVDGAAYINQFIVDLTTSMVELQKATPSTLTEENKESVQHLKTQKRKLYADTMKELRQMGVNFNLSVDTLSKQDELSTILSTMPLVHCREEFGSAAEYHLHKALNTMLQVRTVYKEHSGDLTANDVNKSIGYLEGLLHVSIRQRGVLSKATQSFEDLKRPLAQITGMCQFAATPLSWASPAQVDASTALLPQLRWLAAMLNTGTNIVTAQAKLGGTDELDALLASMREWTHKLTERADQLDGLPRLPASIFTEEHRRLGKAVALDLSELQVIFNNWLSNDIARTVLKHVKPFLFQPPMLEASNLPQETRVPVGDCLKDIFIVLDLILGSAQDVEASLKTVPSTTEDATWLVKEEQALSAALNSLHASRITKSLQTLMCNIQLLHDDKHLSTVAALLVSMRPILDQYVASHRYLVDRFDALHAATANLLHRLQKSFIQIGTQGFCQPPDKANKQEPGKDEKLESGTGLGEGEGAEDISKDIEDDEDLDELAQEKKGEREGSIEEEDDAVDMGEQDMEGDTEEVGEKENKGDESGDEGDDDVQSEVGSVDDLGPSAVDEKMWNEGGKEDDAKEKESNDNVGTEDEAQQVASEEKEKKEEKPRDEGDEGEEEEEEEKIEGQEGEDEEMDGEDQKENVGAGETEQMDPLAKEEETLDLPEDLNMDGQDDDGKEDDIGDMDMGDDLPEDEMDPNVDPVVPETVDEEIGPEQEGEEKDTTGHIEDEDKDTEEDDEGKVEEGDGPMEDDAAPMPDDNLPDDDTRDTKDTDHDVQNADAGGGTEANEEAHKDKKEQASASAANQDEGQEGDSSEQQQENADADGQLGQKAAPDAGGRGEQPEESRETQSFKKLGDVLEQWYNQQKQISDAREKEESQVQQIDKDINMADADFEHLNDEETQADTQALGTATEEQAKALDHDMAMPVKEDEDKMPSRPNDSETELGADKDVDMADAEADEAPQSEEQLQQSNAMEGQPQAFIGEQKDLPDNSDQDMEDAVPTNDDMSSTSSVHEVETQLGLTHLDASIMTPDSARALWISHEAATHSLSQQLTEHLRLILAPTLATKLRGDFRTGKRLNLKRIIPYIASGYKRDKIWLRRSQPSKRSYQVMIALDDSKSMAESGASNLALKTMTLVTKSLSMLEVGEVSVVGFGDGVNVAHDFDKPFTSEAGVRVFEQFGFGAAKTNVRGLVDRSLELFAEARRTGSHGTGEDLWQLMLIVSDGICDSHAEIQRLVRKAQEERVMIVFVIIDSSATGTTAGSAPSGEAAAQAPAPAPAQAKEMDKTSILDLQSVEITPEGKVVRWKYMERFPFRYYLVVRDVRELPGVLAGALRQWFGEVAGSA</sequence>
<organism evidence="14 15">
    <name type="scientific">Plenodomus tracheiphilus IPT5</name>
    <dbReference type="NCBI Taxonomy" id="1408161"/>
    <lineage>
        <taxon>Eukaryota</taxon>
        <taxon>Fungi</taxon>
        <taxon>Dikarya</taxon>
        <taxon>Ascomycota</taxon>
        <taxon>Pezizomycotina</taxon>
        <taxon>Dothideomycetes</taxon>
        <taxon>Pleosporomycetidae</taxon>
        <taxon>Pleosporales</taxon>
        <taxon>Pleosporineae</taxon>
        <taxon>Leptosphaeriaceae</taxon>
        <taxon>Plenodomus</taxon>
    </lineage>
</organism>
<dbReference type="PANTHER" id="PTHR48103:SF2">
    <property type="entry name" value="MIDASIN"/>
    <property type="match status" value="1"/>
</dbReference>
<feature type="compositionally biased region" description="Acidic residues" evidence="11">
    <location>
        <begin position="4449"/>
        <end position="4458"/>
    </location>
</feature>
<feature type="compositionally biased region" description="Basic and acidic residues" evidence="11">
    <location>
        <begin position="4524"/>
        <end position="4544"/>
    </location>
</feature>
<dbReference type="GO" id="GO:0005524">
    <property type="term" value="F:ATP binding"/>
    <property type="evidence" value="ECO:0007669"/>
    <property type="project" value="UniProtKB-KW"/>
</dbReference>
<feature type="compositionally biased region" description="Polar residues" evidence="11">
    <location>
        <begin position="4924"/>
        <end position="4934"/>
    </location>
</feature>
<dbReference type="Gene3D" id="1.25.40.90">
    <property type="match status" value="1"/>
</dbReference>
<dbReference type="GO" id="GO:0016887">
    <property type="term" value="F:ATP hydrolysis activity"/>
    <property type="evidence" value="ECO:0007669"/>
    <property type="project" value="InterPro"/>
</dbReference>
<evidence type="ECO:0000256" key="10">
    <source>
        <dbReference type="PIRNR" id="PIRNR010340"/>
    </source>
</evidence>
<comment type="subcellular location">
    <subcellularLocation>
        <location evidence="1">Nucleus</location>
        <location evidence="1">Nucleolus</location>
    </subcellularLocation>
    <subcellularLocation>
        <location evidence="2">Nucleus</location>
        <location evidence="2">Nucleoplasm</location>
    </subcellularLocation>
</comment>
<dbReference type="FunFam" id="3.40.50.300:FF:000582">
    <property type="entry name" value="Midasin"/>
    <property type="match status" value="1"/>
</dbReference>
<feature type="compositionally biased region" description="Basic and acidic residues" evidence="11">
    <location>
        <begin position="4491"/>
        <end position="4500"/>
    </location>
</feature>
<dbReference type="OrthoDB" id="5186at2759"/>
<feature type="region of interest" description="Disordered" evidence="11">
    <location>
        <begin position="5217"/>
        <end position="5237"/>
    </location>
</feature>
<keyword evidence="8 10" id="KW-0143">Chaperone</keyword>
<feature type="compositionally biased region" description="Basic and acidic residues" evidence="11">
    <location>
        <begin position="4459"/>
        <end position="4469"/>
    </location>
</feature>
<dbReference type="Pfam" id="PF12243">
    <property type="entry name" value="CTK3"/>
    <property type="match status" value="1"/>
</dbReference>
<reference evidence="14" key="1">
    <citation type="submission" date="2020-01" db="EMBL/GenBank/DDBJ databases">
        <authorList>
            <consortium name="DOE Joint Genome Institute"/>
            <person name="Haridas S."/>
            <person name="Albert R."/>
            <person name="Binder M."/>
            <person name="Bloem J."/>
            <person name="Labutti K."/>
            <person name="Salamov A."/>
            <person name="Andreopoulos B."/>
            <person name="Baker S.E."/>
            <person name="Barry K."/>
            <person name="Bills G."/>
            <person name="Bluhm B.H."/>
            <person name="Cannon C."/>
            <person name="Castanera R."/>
            <person name="Culley D.E."/>
            <person name="Daum C."/>
            <person name="Ezra D."/>
            <person name="Gonzalez J.B."/>
            <person name="Henrissat B."/>
            <person name="Kuo A."/>
            <person name="Liang C."/>
            <person name="Lipzen A."/>
            <person name="Lutzoni F."/>
            <person name="Magnuson J."/>
            <person name="Mondo S."/>
            <person name="Nolan M."/>
            <person name="Ohm R."/>
            <person name="Pangilinan J."/>
            <person name="Park H.-J."/>
            <person name="Ramirez L."/>
            <person name="Alfaro M."/>
            <person name="Sun H."/>
            <person name="Tritt A."/>
            <person name="Yoshinaga Y."/>
            <person name="Zwiers L.-H."/>
            <person name="Turgeon B.G."/>
            <person name="Goodwin S.B."/>
            <person name="Spatafora J.W."/>
            <person name="Crous P.W."/>
            <person name="Grigoriev I.V."/>
        </authorList>
    </citation>
    <scope>NUCLEOTIDE SEQUENCE</scope>
    <source>
        <strain evidence="14">IPT5</strain>
    </source>
</reference>
<dbReference type="Pfam" id="PF12350">
    <property type="entry name" value="CTK3_C"/>
    <property type="match status" value="1"/>
</dbReference>
<dbReference type="Gene3D" id="3.40.50.410">
    <property type="entry name" value="von Willebrand factor, type A domain"/>
    <property type="match status" value="1"/>
</dbReference>
<comment type="similarity">
    <text evidence="3 10">Belongs to the midasin family.</text>
</comment>
<feature type="compositionally biased region" description="Polar residues" evidence="11">
    <location>
        <begin position="4863"/>
        <end position="4873"/>
    </location>
</feature>
<dbReference type="PRINTS" id="PR00830">
    <property type="entry name" value="ENDOLAPTASE"/>
</dbReference>
<proteinExistence type="inferred from homology"/>
<feature type="compositionally biased region" description="Acidic residues" evidence="11">
    <location>
        <begin position="4470"/>
        <end position="4490"/>
    </location>
</feature>
<dbReference type="InterPro" id="IPR002035">
    <property type="entry name" value="VWF_A"/>
</dbReference>
<evidence type="ECO:0000256" key="4">
    <source>
        <dbReference type="ARBA" id="ARBA00017143"/>
    </source>
</evidence>
<dbReference type="InterPro" id="IPR011704">
    <property type="entry name" value="ATPase_dyneun-rel_AAA"/>
</dbReference>
<dbReference type="FunFam" id="1.25.40.90:FF:000032">
    <property type="entry name" value="CTD kinase subunit gamma"/>
    <property type="match status" value="1"/>
</dbReference>
<dbReference type="Pfam" id="PF21108">
    <property type="entry name" value="MDN1_4th"/>
    <property type="match status" value="1"/>
</dbReference>
<dbReference type="PROSITE" id="PS50234">
    <property type="entry name" value="VWFA"/>
    <property type="match status" value="1"/>
</dbReference>
<name>A0A6A7AT07_9PLEO</name>
<dbReference type="PROSITE" id="PS51391">
    <property type="entry name" value="CID"/>
    <property type="match status" value="1"/>
</dbReference>
<dbReference type="GO" id="GO:0000055">
    <property type="term" value="P:ribosomal large subunit export from nucleus"/>
    <property type="evidence" value="ECO:0007669"/>
    <property type="project" value="TreeGrafter"/>
</dbReference>
<dbReference type="Pfam" id="PF17865">
    <property type="entry name" value="AAA_lid_5"/>
    <property type="match status" value="1"/>
</dbReference>
<dbReference type="FunFam" id="3.40.50.300:FF:000712">
    <property type="entry name" value="Midasin"/>
    <property type="match status" value="1"/>
</dbReference>
<feature type="compositionally biased region" description="Basic and acidic residues" evidence="11">
    <location>
        <begin position="4829"/>
        <end position="4858"/>
    </location>
</feature>
<feature type="region of interest" description="Disordered" evidence="11">
    <location>
        <begin position="4415"/>
        <end position="4969"/>
    </location>
</feature>
<dbReference type="Proteomes" id="UP000799423">
    <property type="component" value="Unassembled WGS sequence"/>
</dbReference>
<gene>
    <name evidence="14" type="ORF">T440DRAFT_510930</name>
</gene>
<dbReference type="GO" id="GO:0005654">
    <property type="term" value="C:nucleoplasm"/>
    <property type="evidence" value="ECO:0007669"/>
    <property type="project" value="UniProtKB-SubCell"/>
</dbReference>
<dbReference type="GO" id="GO:0030687">
    <property type="term" value="C:preribosome, large subunit precursor"/>
    <property type="evidence" value="ECO:0007669"/>
    <property type="project" value="TreeGrafter"/>
</dbReference>
<feature type="compositionally biased region" description="Acidic residues" evidence="11">
    <location>
        <begin position="4619"/>
        <end position="4657"/>
    </location>
</feature>
<accession>A0A6A7AT07</accession>
<evidence type="ECO:0000256" key="5">
    <source>
        <dbReference type="ARBA" id="ARBA00022553"/>
    </source>
</evidence>